<sequence length="116" mass="12272">MIAVELRGAATVFSNRRVPCHHGEGKLEEGEETGSKEEEKRVSGEALLLPSHNRRCMSAVIAGIVFLLCFASPVRAVEYIGVLNVIGSSSCNGMSSLKLTVDAVEANLVATVVTGE</sequence>
<name>A0ABU6WWE2_9FABA</name>
<accession>A0ABU6WWE2</accession>
<reference evidence="2 3" key="1">
    <citation type="journal article" date="2023" name="Plants (Basel)">
        <title>Bridging the Gap: Combining Genomics and Transcriptomics Approaches to Understand Stylosanthes scabra, an Orphan Legume from the Brazilian Caatinga.</title>
        <authorList>
            <person name="Ferreira-Neto J.R.C."/>
            <person name="da Silva M.D."/>
            <person name="Binneck E."/>
            <person name="de Melo N.F."/>
            <person name="da Silva R.H."/>
            <person name="de Melo A.L.T.M."/>
            <person name="Pandolfi V."/>
            <person name="Bustamante F.O."/>
            <person name="Brasileiro-Vidal A.C."/>
            <person name="Benko-Iseppon A.M."/>
        </authorList>
    </citation>
    <scope>NUCLEOTIDE SEQUENCE [LARGE SCALE GENOMIC DNA]</scope>
    <source>
        <tissue evidence="2">Leaves</tissue>
    </source>
</reference>
<protein>
    <submittedName>
        <fullName evidence="2">Uncharacterized protein</fullName>
    </submittedName>
</protein>
<dbReference type="EMBL" id="JASCZI010184746">
    <property type="protein sequence ID" value="MED6190247.1"/>
    <property type="molecule type" value="Genomic_DNA"/>
</dbReference>
<feature type="compositionally biased region" description="Basic and acidic residues" evidence="1">
    <location>
        <begin position="21"/>
        <end position="40"/>
    </location>
</feature>
<feature type="region of interest" description="Disordered" evidence="1">
    <location>
        <begin position="20"/>
        <end position="40"/>
    </location>
</feature>
<evidence type="ECO:0000313" key="3">
    <source>
        <dbReference type="Proteomes" id="UP001341840"/>
    </source>
</evidence>
<keyword evidence="3" id="KW-1185">Reference proteome</keyword>
<comment type="caution">
    <text evidence="2">The sequence shown here is derived from an EMBL/GenBank/DDBJ whole genome shotgun (WGS) entry which is preliminary data.</text>
</comment>
<evidence type="ECO:0000256" key="1">
    <source>
        <dbReference type="SAM" id="MobiDB-lite"/>
    </source>
</evidence>
<evidence type="ECO:0000313" key="2">
    <source>
        <dbReference type="EMBL" id="MED6190247.1"/>
    </source>
</evidence>
<organism evidence="2 3">
    <name type="scientific">Stylosanthes scabra</name>
    <dbReference type="NCBI Taxonomy" id="79078"/>
    <lineage>
        <taxon>Eukaryota</taxon>
        <taxon>Viridiplantae</taxon>
        <taxon>Streptophyta</taxon>
        <taxon>Embryophyta</taxon>
        <taxon>Tracheophyta</taxon>
        <taxon>Spermatophyta</taxon>
        <taxon>Magnoliopsida</taxon>
        <taxon>eudicotyledons</taxon>
        <taxon>Gunneridae</taxon>
        <taxon>Pentapetalae</taxon>
        <taxon>rosids</taxon>
        <taxon>fabids</taxon>
        <taxon>Fabales</taxon>
        <taxon>Fabaceae</taxon>
        <taxon>Papilionoideae</taxon>
        <taxon>50 kb inversion clade</taxon>
        <taxon>dalbergioids sensu lato</taxon>
        <taxon>Dalbergieae</taxon>
        <taxon>Pterocarpus clade</taxon>
        <taxon>Stylosanthes</taxon>
    </lineage>
</organism>
<gene>
    <name evidence="2" type="ORF">PIB30_104033</name>
</gene>
<dbReference type="Proteomes" id="UP001341840">
    <property type="component" value="Unassembled WGS sequence"/>
</dbReference>
<proteinExistence type="predicted"/>